<comment type="caution">
    <text evidence="1">The sequence shown here is derived from an EMBL/GenBank/DDBJ whole genome shotgun (WGS) entry which is preliminary data.</text>
</comment>
<dbReference type="Proteomes" id="UP000179441">
    <property type="component" value="Unassembled WGS sequence"/>
</dbReference>
<name>A0A1S1LYK4_MYCCH</name>
<evidence type="ECO:0000313" key="1">
    <source>
        <dbReference type="EMBL" id="OHU75718.1"/>
    </source>
</evidence>
<reference evidence="1 2" key="1">
    <citation type="submission" date="2016-10" db="EMBL/GenBank/DDBJ databases">
        <title>Evaluation of Human, Veterinary and Environmental Mycobacterium chelonae Isolates by Core Genome Phylogenomic Analysis, Targeted Gene Comparison, and Anti-microbial Susceptibility Patterns: A Tale of Mistaken Identities.</title>
        <authorList>
            <person name="Fogelson S.B."/>
            <person name="Camus A.C."/>
            <person name="Lorenz W."/>
            <person name="Vasireddy R."/>
            <person name="Vasireddy S."/>
            <person name="Smith T."/>
            <person name="Brown-Elliott B.A."/>
            <person name="Wallace R.J.Jr."/>
            <person name="Hasan N.A."/>
            <person name="Reischl U."/>
            <person name="Sanchez S."/>
        </authorList>
    </citation>
    <scope>NUCLEOTIDE SEQUENCE [LARGE SCALE GENOMIC DNA]</scope>
    <source>
        <strain evidence="1 2">15518</strain>
    </source>
</reference>
<evidence type="ECO:0000313" key="2">
    <source>
        <dbReference type="Proteomes" id="UP000179441"/>
    </source>
</evidence>
<gene>
    <name evidence="1" type="ORF">BKG84_27345</name>
</gene>
<sequence length="72" mass="7542">MALESQEAARADRLAVSSSITVASRAMRAAMSVAFLAWVASNRHGAAAAGDLRGRPTIEVARFVSMELLGIP</sequence>
<keyword evidence="2" id="KW-1185">Reference proteome</keyword>
<accession>A0A1S1LYK4</accession>
<dbReference type="EMBL" id="MLIS01000187">
    <property type="protein sequence ID" value="OHU75718.1"/>
    <property type="molecule type" value="Genomic_DNA"/>
</dbReference>
<protein>
    <submittedName>
        <fullName evidence="1">Uncharacterized protein</fullName>
    </submittedName>
</protein>
<organism evidence="1 2">
    <name type="scientific">Mycobacteroides chelonae</name>
    <name type="common">Mycobacterium chelonae</name>
    <dbReference type="NCBI Taxonomy" id="1774"/>
    <lineage>
        <taxon>Bacteria</taxon>
        <taxon>Bacillati</taxon>
        <taxon>Actinomycetota</taxon>
        <taxon>Actinomycetes</taxon>
        <taxon>Mycobacteriales</taxon>
        <taxon>Mycobacteriaceae</taxon>
        <taxon>Mycobacteroides</taxon>
    </lineage>
</organism>
<proteinExistence type="predicted"/>
<dbReference type="AlphaFoldDB" id="A0A1S1LYK4"/>